<dbReference type="HOGENOM" id="CLU_1697343_0_0_1"/>
<evidence type="ECO:0000256" key="1">
    <source>
        <dbReference type="SAM" id="MobiDB-lite"/>
    </source>
</evidence>
<dbReference type="InParanoid" id="B3MXU9"/>
<protein>
    <submittedName>
        <fullName evidence="2">Uncharacterized protein</fullName>
    </submittedName>
</protein>
<dbReference type="Proteomes" id="UP000007801">
    <property type="component" value="Unassembled WGS sequence"/>
</dbReference>
<evidence type="ECO:0000313" key="3">
    <source>
        <dbReference type="Proteomes" id="UP000007801"/>
    </source>
</evidence>
<dbReference type="AlphaFoldDB" id="B3MXU9"/>
<gene>
    <name evidence="2" type="primary">Dana\GF19369</name>
    <name evidence="2" type="synonym">dana_GLEANR_21411</name>
    <name evidence="2" type="ORF">GF19369</name>
</gene>
<proteinExistence type="predicted"/>
<sequence length="213" mass="24112">MLQLPTNWKSSRPARRSYCPTVLANRNRCDMGYIHYIYRIYRTKWVIVMLDICLARSRRAAGLSYRAWWSGAKWVLCAVVVVVVVVPRTISNPSRPCQARVFRFLLLAQSVEIGAACELSSVHYEPAIQSLILRHLEEFRGVARGGEEDTEKEQPPEEAGQVVVTSVVSCGVAASGSSHLILEKRKRGDIKNSPDVTCHNRGRGSSRHRWEYE</sequence>
<dbReference type="EMBL" id="CH902630">
    <property type="protein sequence ID" value="EDV38564.2"/>
    <property type="molecule type" value="Genomic_DNA"/>
</dbReference>
<keyword evidence="3" id="KW-1185">Reference proteome</keyword>
<feature type="region of interest" description="Disordered" evidence="1">
    <location>
        <begin position="184"/>
        <end position="213"/>
    </location>
</feature>
<organism evidence="2 3">
    <name type="scientific">Drosophila ananassae</name>
    <name type="common">Fruit fly</name>
    <dbReference type="NCBI Taxonomy" id="7217"/>
    <lineage>
        <taxon>Eukaryota</taxon>
        <taxon>Metazoa</taxon>
        <taxon>Ecdysozoa</taxon>
        <taxon>Arthropoda</taxon>
        <taxon>Hexapoda</taxon>
        <taxon>Insecta</taxon>
        <taxon>Pterygota</taxon>
        <taxon>Neoptera</taxon>
        <taxon>Endopterygota</taxon>
        <taxon>Diptera</taxon>
        <taxon>Brachycera</taxon>
        <taxon>Muscomorpha</taxon>
        <taxon>Ephydroidea</taxon>
        <taxon>Drosophilidae</taxon>
        <taxon>Drosophila</taxon>
        <taxon>Sophophora</taxon>
    </lineage>
</organism>
<reference evidence="2 3" key="1">
    <citation type="journal article" date="2007" name="Nature">
        <title>Evolution of genes and genomes on the Drosophila phylogeny.</title>
        <authorList>
            <consortium name="Drosophila 12 Genomes Consortium"/>
            <person name="Clark A.G."/>
            <person name="Eisen M.B."/>
            <person name="Smith D.R."/>
            <person name="Bergman C.M."/>
            <person name="Oliver B."/>
            <person name="Markow T.A."/>
            <person name="Kaufman T.C."/>
            <person name="Kellis M."/>
            <person name="Gelbart W."/>
            <person name="Iyer V.N."/>
            <person name="Pollard D.A."/>
            <person name="Sackton T.B."/>
            <person name="Larracuente A.M."/>
            <person name="Singh N.D."/>
            <person name="Abad J.P."/>
            <person name="Abt D.N."/>
            <person name="Adryan B."/>
            <person name="Aguade M."/>
            <person name="Akashi H."/>
            <person name="Anderson W.W."/>
            <person name="Aquadro C.F."/>
            <person name="Ardell D.H."/>
            <person name="Arguello R."/>
            <person name="Artieri C.G."/>
            <person name="Barbash D.A."/>
            <person name="Barker D."/>
            <person name="Barsanti P."/>
            <person name="Batterham P."/>
            <person name="Batzoglou S."/>
            <person name="Begun D."/>
            <person name="Bhutkar A."/>
            <person name="Blanco E."/>
            <person name="Bosak S.A."/>
            <person name="Bradley R.K."/>
            <person name="Brand A.D."/>
            <person name="Brent M.R."/>
            <person name="Brooks A.N."/>
            <person name="Brown R.H."/>
            <person name="Butlin R.K."/>
            <person name="Caggese C."/>
            <person name="Calvi B.R."/>
            <person name="Bernardo de Carvalho A."/>
            <person name="Caspi A."/>
            <person name="Castrezana S."/>
            <person name="Celniker S.E."/>
            <person name="Chang J.L."/>
            <person name="Chapple C."/>
            <person name="Chatterji S."/>
            <person name="Chinwalla A."/>
            <person name="Civetta A."/>
            <person name="Clifton S.W."/>
            <person name="Comeron J.M."/>
            <person name="Costello J.C."/>
            <person name="Coyne J.A."/>
            <person name="Daub J."/>
            <person name="David R.G."/>
            <person name="Delcher A.L."/>
            <person name="Delehaunty K."/>
            <person name="Do C.B."/>
            <person name="Ebling H."/>
            <person name="Edwards K."/>
            <person name="Eickbush T."/>
            <person name="Evans J.D."/>
            <person name="Filipski A."/>
            <person name="Findeiss S."/>
            <person name="Freyhult E."/>
            <person name="Fulton L."/>
            <person name="Fulton R."/>
            <person name="Garcia A.C."/>
            <person name="Gardiner A."/>
            <person name="Garfield D.A."/>
            <person name="Garvin B.E."/>
            <person name="Gibson G."/>
            <person name="Gilbert D."/>
            <person name="Gnerre S."/>
            <person name="Godfrey J."/>
            <person name="Good R."/>
            <person name="Gotea V."/>
            <person name="Gravely B."/>
            <person name="Greenberg A.J."/>
            <person name="Griffiths-Jones S."/>
            <person name="Gross S."/>
            <person name="Guigo R."/>
            <person name="Gustafson E.A."/>
            <person name="Haerty W."/>
            <person name="Hahn M.W."/>
            <person name="Halligan D.L."/>
            <person name="Halpern A.L."/>
            <person name="Halter G.M."/>
            <person name="Han M.V."/>
            <person name="Heger A."/>
            <person name="Hillier L."/>
            <person name="Hinrichs A.S."/>
            <person name="Holmes I."/>
            <person name="Hoskins R.A."/>
            <person name="Hubisz M.J."/>
            <person name="Hultmark D."/>
            <person name="Huntley M.A."/>
            <person name="Jaffe D.B."/>
            <person name="Jagadeeshan S."/>
            <person name="Jeck W.R."/>
            <person name="Johnson J."/>
            <person name="Jones C.D."/>
            <person name="Jordan W.C."/>
            <person name="Karpen G.H."/>
            <person name="Kataoka E."/>
            <person name="Keightley P.D."/>
            <person name="Kheradpour P."/>
            <person name="Kirkness E.F."/>
            <person name="Koerich L.B."/>
            <person name="Kristiansen K."/>
            <person name="Kudrna D."/>
            <person name="Kulathinal R.J."/>
            <person name="Kumar S."/>
            <person name="Kwok R."/>
            <person name="Lander E."/>
            <person name="Langley C.H."/>
            <person name="Lapoint R."/>
            <person name="Lazzaro B.P."/>
            <person name="Lee S.J."/>
            <person name="Levesque L."/>
            <person name="Li R."/>
            <person name="Lin C.F."/>
            <person name="Lin M.F."/>
            <person name="Lindblad-Toh K."/>
            <person name="Llopart A."/>
            <person name="Long M."/>
            <person name="Low L."/>
            <person name="Lozovsky E."/>
            <person name="Lu J."/>
            <person name="Luo M."/>
            <person name="Machado C.A."/>
            <person name="Makalowski W."/>
            <person name="Marzo M."/>
            <person name="Matsuda M."/>
            <person name="Matzkin L."/>
            <person name="McAllister B."/>
            <person name="McBride C.S."/>
            <person name="McKernan B."/>
            <person name="McKernan K."/>
            <person name="Mendez-Lago M."/>
            <person name="Minx P."/>
            <person name="Mollenhauer M.U."/>
            <person name="Montooth K."/>
            <person name="Mount S.M."/>
            <person name="Mu X."/>
            <person name="Myers E."/>
            <person name="Negre B."/>
            <person name="Newfeld S."/>
            <person name="Nielsen R."/>
            <person name="Noor M.A."/>
            <person name="O'Grady P."/>
            <person name="Pachter L."/>
            <person name="Papaceit M."/>
            <person name="Parisi M.J."/>
            <person name="Parisi M."/>
            <person name="Parts L."/>
            <person name="Pedersen J.S."/>
            <person name="Pesole G."/>
            <person name="Phillippy A.M."/>
            <person name="Ponting C.P."/>
            <person name="Pop M."/>
            <person name="Porcelli D."/>
            <person name="Powell J.R."/>
            <person name="Prohaska S."/>
            <person name="Pruitt K."/>
            <person name="Puig M."/>
            <person name="Quesneville H."/>
            <person name="Ram K.R."/>
            <person name="Rand D."/>
            <person name="Rasmussen M.D."/>
            <person name="Reed L.K."/>
            <person name="Reenan R."/>
            <person name="Reily A."/>
            <person name="Remington K.A."/>
            <person name="Rieger T.T."/>
            <person name="Ritchie M.G."/>
            <person name="Robin C."/>
            <person name="Rogers Y.H."/>
            <person name="Rohde C."/>
            <person name="Rozas J."/>
            <person name="Rubenfield M.J."/>
            <person name="Ruiz A."/>
            <person name="Russo S."/>
            <person name="Salzberg S.L."/>
            <person name="Sanchez-Gracia A."/>
            <person name="Saranga D.J."/>
            <person name="Sato H."/>
            <person name="Schaeffer S.W."/>
            <person name="Schatz M.C."/>
            <person name="Schlenke T."/>
            <person name="Schwartz R."/>
            <person name="Segarra C."/>
            <person name="Singh R.S."/>
            <person name="Sirot L."/>
            <person name="Sirota M."/>
            <person name="Sisneros N.B."/>
            <person name="Smith C.D."/>
            <person name="Smith T.F."/>
            <person name="Spieth J."/>
            <person name="Stage D.E."/>
            <person name="Stark A."/>
            <person name="Stephan W."/>
            <person name="Strausberg R.L."/>
            <person name="Strempel S."/>
            <person name="Sturgill D."/>
            <person name="Sutton G."/>
            <person name="Sutton G.G."/>
            <person name="Tao W."/>
            <person name="Teichmann S."/>
            <person name="Tobari Y.N."/>
            <person name="Tomimura Y."/>
            <person name="Tsolas J.M."/>
            <person name="Valente V.L."/>
            <person name="Venter E."/>
            <person name="Venter J.C."/>
            <person name="Vicario S."/>
            <person name="Vieira F.G."/>
            <person name="Vilella A.J."/>
            <person name="Villasante A."/>
            <person name="Walenz B."/>
            <person name="Wang J."/>
            <person name="Wasserman M."/>
            <person name="Watts T."/>
            <person name="Wilson D."/>
            <person name="Wilson R.K."/>
            <person name="Wing R.A."/>
            <person name="Wolfner M.F."/>
            <person name="Wong A."/>
            <person name="Wong G.K."/>
            <person name="Wu C.I."/>
            <person name="Wu G."/>
            <person name="Yamamoto D."/>
            <person name="Yang H.P."/>
            <person name="Yang S.P."/>
            <person name="Yorke J.A."/>
            <person name="Yoshida K."/>
            <person name="Zdobnov E."/>
            <person name="Zhang P."/>
            <person name="Zhang Y."/>
            <person name="Zimin A.V."/>
            <person name="Baldwin J."/>
            <person name="Abdouelleil A."/>
            <person name="Abdulkadir J."/>
            <person name="Abebe A."/>
            <person name="Abera B."/>
            <person name="Abreu J."/>
            <person name="Acer S.C."/>
            <person name="Aftuck L."/>
            <person name="Alexander A."/>
            <person name="An P."/>
            <person name="Anderson E."/>
            <person name="Anderson S."/>
            <person name="Arachi H."/>
            <person name="Azer M."/>
            <person name="Bachantsang P."/>
            <person name="Barry A."/>
            <person name="Bayul T."/>
            <person name="Berlin A."/>
            <person name="Bessette D."/>
            <person name="Bloom T."/>
            <person name="Blye J."/>
            <person name="Boguslavskiy L."/>
            <person name="Bonnet C."/>
            <person name="Boukhgalter B."/>
            <person name="Bourzgui I."/>
            <person name="Brown A."/>
            <person name="Cahill P."/>
            <person name="Channer S."/>
            <person name="Cheshatsang Y."/>
            <person name="Chuda L."/>
            <person name="Citroen M."/>
            <person name="Collymore A."/>
            <person name="Cooke P."/>
            <person name="Costello M."/>
            <person name="D'Aco K."/>
            <person name="Daza R."/>
            <person name="De Haan G."/>
            <person name="DeGray S."/>
            <person name="DeMaso C."/>
            <person name="Dhargay N."/>
            <person name="Dooley K."/>
            <person name="Dooley E."/>
            <person name="Doricent M."/>
            <person name="Dorje P."/>
            <person name="Dorjee K."/>
            <person name="Dupes A."/>
            <person name="Elong R."/>
            <person name="Falk J."/>
            <person name="Farina A."/>
            <person name="Faro S."/>
            <person name="Ferguson D."/>
            <person name="Fisher S."/>
            <person name="Foley C.D."/>
            <person name="Franke A."/>
            <person name="Friedrich D."/>
            <person name="Gadbois L."/>
            <person name="Gearin G."/>
            <person name="Gearin C.R."/>
            <person name="Giannoukos G."/>
            <person name="Goode T."/>
            <person name="Graham J."/>
            <person name="Grandbois E."/>
            <person name="Grewal S."/>
            <person name="Gyaltsen K."/>
            <person name="Hafez N."/>
            <person name="Hagos B."/>
            <person name="Hall J."/>
            <person name="Henson C."/>
            <person name="Hollinger A."/>
            <person name="Honan T."/>
            <person name="Huard M.D."/>
            <person name="Hughes L."/>
            <person name="Hurhula B."/>
            <person name="Husby M.E."/>
            <person name="Kamat A."/>
            <person name="Kanga B."/>
            <person name="Kashin S."/>
            <person name="Khazanovich D."/>
            <person name="Kisner P."/>
            <person name="Lance K."/>
            <person name="Lara M."/>
            <person name="Lee W."/>
            <person name="Lennon N."/>
            <person name="Letendre F."/>
            <person name="LeVine R."/>
            <person name="Lipovsky A."/>
            <person name="Liu X."/>
            <person name="Liu J."/>
            <person name="Liu S."/>
            <person name="Lokyitsang T."/>
            <person name="Lokyitsang Y."/>
            <person name="Lubonja R."/>
            <person name="Lui A."/>
            <person name="MacDonald P."/>
            <person name="Magnisalis V."/>
            <person name="Maru K."/>
            <person name="Matthews C."/>
            <person name="McCusker W."/>
            <person name="McDonough S."/>
            <person name="Mehta T."/>
            <person name="Meldrim J."/>
            <person name="Meneus L."/>
            <person name="Mihai O."/>
            <person name="Mihalev A."/>
            <person name="Mihova T."/>
            <person name="Mittelman R."/>
            <person name="Mlenga V."/>
            <person name="Montmayeur A."/>
            <person name="Mulrain L."/>
            <person name="Navidi A."/>
            <person name="Naylor J."/>
            <person name="Negash T."/>
            <person name="Nguyen T."/>
            <person name="Nguyen N."/>
            <person name="Nicol R."/>
            <person name="Norbu C."/>
            <person name="Norbu N."/>
            <person name="Novod N."/>
            <person name="O'Neill B."/>
            <person name="Osman S."/>
            <person name="Markiewicz E."/>
            <person name="Oyono O.L."/>
            <person name="Patti C."/>
            <person name="Phunkhang P."/>
            <person name="Pierre F."/>
            <person name="Priest M."/>
            <person name="Raghuraman S."/>
            <person name="Rege F."/>
            <person name="Reyes R."/>
            <person name="Rise C."/>
            <person name="Rogov P."/>
            <person name="Ross K."/>
            <person name="Ryan E."/>
            <person name="Settipalli S."/>
            <person name="Shea T."/>
            <person name="Sherpa N."/>
            <person name="Shi L."/>
            <person name="Shih D."/>
            <person name="Sparrow T."/>
            <person name="Spaulding J."/>
            <person name="Stalker J."/>
            <person name="Stange-Thomann N."/>
            <person name="Stavropoulos S."/>
            <person name="Stone C."/>
            <person name="Strader C."/>
            <person name="Tesfaye S."/>
            <person name="Thomson T."/>
            <person name="Thoulutsang Y."/>
            <person name="Thoulutsang D."/>
            <person name="Topham K."/>
            <person name="Topping I."/>
            <person name="Tsamla T."/>
            <person name="Vassiliev H."/>
            <person name="Vo A."/>
            <person name="Wangchuk T."/>
            <person name="Wangdi T."/>
            <person name="Weiand M."/>
            <person name="Wilkinson J."/>
            <person name="Wilson A."/>
            <person name="Yadav S."/>
            <person name="Young G."/>
            <person name="Yu Q."/>
            <person name="Zembek L."/>
            <person name="Zhong D."/>
            <person name="Zimmer A."/>
            <person name="Zwirko Z."/>
            <person name="Jaffe D.B."/>
            <person name="Alvarez P."/>
            <person name="Brockman W."/>
            <person name="Butler J."/>
            <person name="Chin C."/>
            <person name="Gnerre S."/>
            <person name="Grabherr M."/>
            <person name="Kleber M."/>
            <person name="Mauceli E."/>
            <person name="MacCallum I."/>
        </authorList>
    </citation>
    <scope>NUCLEOTIDE SEQUENCE [LARGE SCALE GENOMIC DNA]</scope>
    <source>
        <strain evidence="3">Tucson 14024-0371.13</strain>
    </source>
</reference>
<accession>B3MXU9</accession>
<name>B3MXU9_DROAN</name>
<evidence type="ECO:0000313" key="2">
    <source>
        <dbReference type="EMBL" id="EDV38564.2"/>
    </source>
</evidence>